<dbReference type="EMBL" id="BPLR01012554">
    <property type="protein sequence ID" value="GIY54781.1"/>
    <property type="molecule type" value="Genomic_DNA"/>
</dbReference>
<dbReference type="AlphaFoldDB" id="A0AAV4UAL3"/>
<protein>
    <submittedName>
        <fullName evidence="1">Uncharacterized protein</fullName>
    </submittedName>
</protein>
<gene>
    <name evidence="1" type="ORF">CEXT_468961</name>
</gene>
<dbReference type="Proteomes" id="UP001054945">
    <property type="component" value="Unassembled WGS sequence"/>
</dbReference>
<comment type="caution">
    <text evidence="1">The sequence shown here is derived from an EMBL/GenBank/DDBJ whole genome shotgun (WGS) entry which is preliminary data.</text>
</comment>
<name>A0AAV4UAL3_CAEEX</name>
<evidence type="ECO:0000313" key="2">
    <source>
        <dbReference type="Proteomes" id="UP001054945"/>
    </source>
</evidence>
<proteinExistence type="predicted"/>
<evidence type="ECO:0000313" key="1">
    <source>
        <dbReference type="EMBL" id="GIY54781.1"/>
    </source>
</evidence>
<accession>A0AAV4UAL3</accession>
<organism evidence="1 2">
    <name type="scientific">Caerostris extrusa</name>
    <name type="common">Bark spider</name>
    <name type="synonym">Caerostris bankana</name>
    <dbReference type="NCBI Taxonomy" id="172846"/>
    <lineage>
        <taxon>Eukaryota</taxon>
        <taxon>Metazoa</taxon>
        <taxon>Ecdysozoa</taxon>
        <taxon>Arthropoda</taxon>
        <taxon>Chelicerata</taxon>
        <taxon>Arachnida</taxon>
        <taxon>Araneae</taxon>
        <taxon>Araneomorphae</taxon>
        <taxon>Entelegynae</taxon>
        <taxon>Araneoidea</taxon>
        <taxon>Araneidae</taxon>
        <taxon>Caerostris</taxon>
    </lineage>
</organism>
<keyword evidence="2" id="KW-1185">Reference proteome</keyword>
<sequence>MPPYLERVALSRCPKCRNLESGSGCVPQALFKDHNNTFLRPFASPARSEPRVVMPLTGQKGIAAIWAVHLEPGIKKRPPQCLSGQFPVRSLSTRIQVRVIGFNWNTTEWIKDLFI</sequence>
<reference evidence="1 2" key="1">
    <citation type="submission" date="2021-06" db="EMBL/GenBank/DDBJ databases">
        <title>Caerostris extrusa draft genome.</title>
        <authorList>
            <person name="Kono N."/>
            <person name="Arakawa K."/>
        </authorList>
    </citation>
    <scope>NUCLEOTIDE SEQUENCE [LARGE SCALE GENOMIC DNA]</scope>
</reference>